<dbReference type="Proteomes" id="UP000067461">
    <property type="component" value="Chromosome"/>
</dbReference>
<feature type="transmembrane region" description="Helical" evidence="1">
    <location>
        <begin position="104"/>
        <end position="122"/>
    </location>
</feature>
<feature type="transmembrane region" description="Helical" evidence="1">
    <location>
        <begin position="353"/>
        <end position="372"/>
    </location>
</feature>
<accession>A0A060NIG7</accession>
<dbReference type="STRING" id="1458425.SRAA_1273"/>
<reference evidence="2 3" key="1">
    <citation type="journal article" date="2014" name="Nat. Commun.">
        <title>Physiological and genomic features of highly alkaliphilic hydrogen-utilizing Betaproteobacteria from a continental serpentinizing site.</title>
        <authorList>
            <person name="Suzuki S."/>
            <person name="Kuenen J.G."/>
            <person name="Schipper K."/>
            <person name="van der Velde S."/>
            <person name="Ishii S."/>
            <person name="Wu A."/>
            <person name="Sorokin D.Y."/>
            <person name="Tenney A."/>
            <person name="Meng X.Y."/>
            <person name="Morrill P.L."/>
            <person name="Kamagata Y."/>
            <person name="Muyzer G."/>
            <person name="Nealson K.H."/>
        </authorList>
    </citation>
    <scope>NUCLEOTIDE SEQUENCE [LARGE SCALE GENOMIC DNA]</scope>
    <source>
        <strain evidence="2 3">A1</strain>
    </source>
</reference>
<feature type="transmembrane region" description="Helical" evidence="1">
    <location>
        <begin position="260"/>
        <end position="279"/>
    </location>
</feature>
<keyword evidence="1" id="KW-1133">Transmembrane helix</keyword>
<dbReference type="EMBL" id="AP014568">
    <property type="protein sequence ID" value="BAO81127.1"/>
    <property type="molecule type" value="Genomic_DNA"/>
</dbReference>
<feature type="transmembrane region" description="Helical" evidence="1">
    <location>
        <begin position="379"/>
        <end position="405"/>
    </location>
</feature>
<feature type="transmembrane region" description="Helical" evidence="1">
    <location>
        <begin position="142"/>
        <end position="164"/>
    </location>
</feature>
<feature type="transmembrane region" description="Helical" evidence="1">
    <location>
        <begin position="171"/>
        <end position="188"/>
    </location>
</feature>
<keyword evidence="1" id="KW-0812">Transmembrane</keyword>
<feature type="transmembrane region" description="Helical" evidence="1">
    <location>
        <begin position="74"/>
        <end position="92"/>
    </location>
</feature>
<dbReference type="GO" id="GO:0016740">
    <property type="term" value="F:transferase activity"/>
    <property type="evidence" value="ECO:0007669"/>
    <property type="project" value="UniProtKB-KW"/>
</dbReference>
<evidence type="ECO:0000256" key="1">
    <source>
        <dbReference type="SAM" id="Phobius"/>
    </source>
</evidence>
<feature type="transmembrane region" description="Helical" evidence="1">
    <location>
        <begin position="458"/>
        <end position="478"/>
    </location>
</feature>
<feature type="transmembrane region" description="Helical" evidence="1">
    <location>
        <begin position="330"/>
        <end position="347"/>
    </location>
</feature>
<gene>
    <name evidence="2" type="ORF">SRAA_1273</name>
</gene>
<feature type="transmembrane region" description="Helical" evidence="1">
    <location>
        <begin position="425"/>
        <end position="446"/>
    </location>
</feature>
<keyword evidence="3" id="KW-1185">Reference proteome</keyword>
<evidence type="ECO:0000313" key="3">
    <source>
        <dbReference type="Proteomes" id="UP000067461"/>
    </source>
</evidence>
<keyword evidence="2" id="KW-0808">Transferase</keyword>
<dbReference type="AlphaFoldDB" id="A0A060NIG7"/>
<proteinExistence type="predicted"/>
<feature type="transmembrane region" description="Helical" evidence="1">
    <location>
        <begin position="200"/>
        <end position="222"/>
    </location>
</feature>
<dbReference type="RefSeq" id="WP_045531544.1">
    <property type="nucleotide sequence ID" value="NZ_AP014568.1"/>
</dbReference>
<organism evidence="2 3">
    <name type="scientific">Serpentinimonas raichei</name>
    <dbReference type="NCBI Taxonomy" id="1458425"/>
    <lineage>
        <taxon>Bacteria</taxon>
        <taxon>Pseudomonadati</taxon>
        <taxon>Pseudomonadota</taxon>
        <taxon>Betaproteobacteria</taxon>
        <taxon>Burkholderiales</taxon>
        <taxon>Comamonadaceae</taxon>
        <taxon>Serpentinimonas</taxon>
    </lineage>
</organism>
<evidence type="ECO:0000313" key="2">
    <source>
        <dbReference type="EMBL" id="BAO81127.1"/>
    </source>
</evidence>
<dbReference type="OrthoDB" id="8556356at2"/>
<dbReference type="KEGG" id="cbaa:SRAA_1273"/>
<feature type="transmembrane region" description="Helical" evidence="1">
    <location>
        <begin position="299"/>
        <end position="318"/>
    </location>
</feature>
<dbReference type="HOGENOM" id="CLU_034283_0_0_4"/>
<sequence length="589" mass="64007">MIHPTPAIVSQHSARRLPRWVLWTLGLLYILPGFIGRDPWRNADLAAFGVMRELAAQPGQWLHPQLLGESAQTIGWLPYWLGALAIHALPWLPAHQAAQMPFMALLALTLICTWYAAYYLARLPGAQPVVFAFGGQAHPVDYARALADAALLALLACLGLALLAHQSSVDAARLAFIALALAAFARSVQPGKNLAPTLGMWALAMFGLALSGAPGIALLLLLSGEWARWCWPKASSDMMATEGAASHAQASKALAMRGSMAALALAAAALAYAIGWPGGWLDGHAVLAHWQLGASWESLARLLLWFTWPCALLAAWTLWKWRRQWRSPHLLLPAACLLALLLATLLHRGSDRILLLALPPLAVLAAFALPTLTRSVAALIDWLAILLFSVSALLIWIIWVAMVTGVPAEPAANVAKLLPNFVPRFQAHGFVPALLLTLAWLAVIAWRTGRHQPALWKSLVLSASGITLCWALLLTLWLPALNHGMSLAPISQRVAAHTPAQQCVLVHGLAHEQIAALQYHGGLRVQRITGGPADATCSRLVVSSEGFATLSQRLDVRHWHLLREEPRLRENRDVWLVFERRLGATAPQH</sequence>
<protein>
    <submittedName>
        <fullName evidence="2">4-amino-4-deoxy-L-arabinose transferase and related glycosyltransferase of PMT family</fullName>
    </submittedName>
</protein>
<keyword evidence="1" id="KW-0472">Membrane</keyword>
<name>A0A060NIG7_9BURK</name>
<feature type="transmembrane region" description="Helical" evidence="1">
    <location>
        <begin position="20"/>
        <end position="36"/>
    </location>
</feature>